<keyword evidence="1" id="KW-0812">Transmembrane</keyword>
<sequence length="330" mass="36704">MGPDDAAAVHLFVHETVNHSLRMSSSTSLDCLPTLEAELFDLRLEAYIFTSCFVAYAYDWLLSISEESEILSKRGLSWSIALYFSSRIGEFLHQVLLAVYTLASFKSCNFLKSFFIVLSMLSVISIASTSFLFLLRVRAVYLGSKYIMVVFGSLWLCTMVLLILSNAGIQVGHSSGSQYCTVVSIAYFPLPSISSFVNDTLIFLAISYRLAANSTTEKTWRSWALSAVKGKGLLRLSRSLLLGGQLYYVATMVFFFVHLLVMESPLLSHTLHYSLANAYIAFTNIMACRMFRGITLGVMEDNPTTWNTARIGAALESRTRAPRRVAAIAL</sequence>
<feature type="domain" description="DUF6533" evidence="2">
    <location>
        <begin position="47"/>
        <end position="88"/>
    </location>
</feature>
<feature type="transmembrane region" description="Helical" evidence="1">
    <location>
        <begin position="146"/>
        <end position="165"/>
    </location>
</feature>
<evidence type="ECO:0000313" key="4">
    <source>
        <dbReference type="Proteomes" id="UP000076532"/>
    </source>
</evidence>
<dbReference type="AlphaFoldDB" id="A0A167WIJ2"/>
<gene>
    <name evidence="3" type="ORF">FIBSPDRAFT_1053698</name>
</gene>
<dbReference type="InterPro" id="IPR045340">
    <property type="entry name" value="DUF6533"/>
</dbReference>
<evidence type="ECO:0000313" key="3">
    <source>
        <dbReference type="EMBL" id="KZP06141.1"/>
    </source>
</evidence>
<feature type="transmembrane region" description="Helical" evidence="1">
    <location>
        <begin position="114"/>
        <end position="134"/>
    </location>
</feature>
<feature type="transmembrane region" description="Helical" evidence="1">
    <location>
        <begin position="185"/>
        <end position="211"/>
    </location>
</feature>
<evidence type="ECO:0000256" key="1">
    <source>
        <dbReference type="SAM" id="Phobius"/>
    </source>
</evidence>
<proteinExistence type="predicted"/>
<organism evidence="3 4">
    <name type="scientific">Athelia psychrophila</name>
    <dbReference type="NCBI Taxonomy" id="1759441"/>
    <lineage>
        <taxon>Eukaryota</taxon>
        <taxon>Fungi</taxon>
        <taxon>Dikarya</taxon>
        <taxon>Basidiomycota</taxon>
        <taxon>Agaricomycotina</taxon>
        <taxon>Agaricomycetes</taxon>
        <taxon>Agaricomycetidae</taxon>
        <taxon>Atheliales</taxon>
        <taxon>Atheliaceae</taxon>
        <taxon>Athelia</taxon>
    </lineage>
</organism>
<dbReference type="Proteomes" id="UP000076532">
    <property type="component" value="Unassembled WGS sequence"/>
</dbReference>
<evidence type="ECO:0000259" key="2">
    <source>
        <dbReference type="Pfam" id="PF20151"/>
    </source>
</evidence>
<keyword evidence="1" id="KW-0472">Membrane</keyword>
<dbReference type="OrthoDB" id="3038990at2759"/>
<name>A0A167WIJ2_9AGAM</name>
<dbReference type="EMBL" id="KV417802">
    <property type="protein sequence ID" value="KZP06141.1"/>
    <property type="molecule type" value="Genomic_DNA"/>
</dbReference>
<feature type="transmembrane region" description="Helical" evidence="1">
    <location>
        <begin position="273"/>
        <end position="291"/>
    </location>
</feature>
<keyword evidence="4" id="KW-1185">Reference proteome</keyword>
<reference evidence="3 4" key="1">
    <citation type="journal article" date="2016" name="Mol. Biol. Evol.">
        <title>Comparative Genomics of Early-Diverging Mushroom-Forming Fungi Provides Insights into the Origins of Lignocellulose Decay Capabilities.</title>
        <authorList>
            <person name="Nagy L.G."/>
            <person name="Riley R."/>
            <person name="Tritt A."/>
            <person name="Adam C."/>
            <person name="Daum C."/>
            <person name="Floudas D."/>
            <person name="Sun H."/>
            <person name="Yadav J.S."/>
            <person name="Pangilinan J."/>
            <person name="Larsson K.H."/>
            <person name="Matsuura K."/>
            <person name="Barry K."/>
            <person name="Labutti K."/>
            <person name="Kuo R."/>
            <person name="Ohm R.A."/>
            <person name="Bhattacharya S.S."/>
            <person name="Shirouzu T."/>
            <person name="Yoshinaga Y."/>
            <person name="Martin F.M."/>
            <person name="Grigoriev I.V."/>
            <person name="Hibbett D.S."/>
        </authorList>
    </citation>
    <scope>NUCLEOTIDE SEQUENCE [LARGE SCALE GENOMIC DNA]</scope>
    <source>
        <strain evidence="3 4">CBS 109695</strain>
    </source>
</reference>
<protein>
    <recommendedName>
        <fullName evidence="2">DUF6533 domain-containing protein</fullName>
    </recommendedName>
</protein>
<dbReference type="Pfam" id="PF20151">
    <property type="entry name" value="DUF6533"/>
    <property type="match status" value="1"/>
</dbReference>
<feature type="transmembrane region" description="Helical" evidence="1">
    <location>
        <begin position="239"/>
        <end position="261"/>
    </location>
</feature>
<accession>A0A167WIJ2</accession>
<keyword evidence="1" id="KW-1133">Transmembrane helix</keyword>